<dbReference type="AlphaFoldDB" id="A0A915JVD7"/>
<dbReference type="Proteomes" id="UP000887565">
    <property type="component" value="Unplaced"/>
</dbReference>
<proteinExistence type="predicted"/>
<sequence length="68" mass="7519">MPATADYRQPAAEAITIVSQDEVLKAQTVDPAIQKSWPPSKQTMPPNTHQFSLSKIDFCTARSKMLSN</sequence>
<keyword evidence="1" id="KW-1185">Reference proteome</keyword>
<reference evidence="2" key="1">
    <citation type="submission" date="2022-11" db="UniProtKB">
        <authorList>
            <consortium name="WormBaseParasite"/>
        </authorList>
    </citation>
    <scope>IDENTIFICATION</scope>
</reference>
<evidence type="ECO:0000313" key="2">
    <source>
        <dbReference type="WBParaSite" id="nRc.2.0.1.t30360-RA"/>
    </source>
</evidence>
<dbReference type="WBParaSite" id="nRc.2.0.1.t30360-RA">
    <property type="protein sequence ID" value="nRc.2.0.1.t30360-RA"/>
    <property type="gene ID" value="nRc.2.0.1.g30360"/>
</dbReference>
<accession>A0A915JVD7</accession>
<protein>
    <submittedName>
        <fullName evidence="2">Uncharacterized protein</fullName>
    </submittedName>
</protein>
<organism evidence="1 2">
    <name type="scientific">Romanomermis culicivorax</name>
    <name type="common">Nematode worm</name>
    <dbReference type="NCBI Taxonomy" id="13658"/>
    <lineage>
        <taxon>Eukaryota</taxon>
        <taxon>Metazoa</taxon>
        <taxon>Ecdysozoa</taxon>
        <taxon>Nematoda</taxon>
        <taxon>Enoplea</taxon>
        <taxon>Dorylaimia</taxon>
        <taxon>Mermithida</taxon>
        <taxon>Mermithoidea</taxon>
        <taxon>Mermithidae</taxon>
        <taxon>Romanomermis</taxon>
    </lineage>
</organism>
<evidence type="ECO:0000313" key="1">
    <source>
        <dbReference type="Proteomes" id="UP000887565"/>
    </source>
</evidence>
<name>A0A915JVD7_ROMCU</name>